<gene>
    <name evidence="2" type="ORF">GCM10010964_03640</name>
</gene>
<dbReference type="Gene3D" id="3.40.190.150">
    <property type="entry name" value="Bordetella uptake gene, domain 1"/>
    <property type="match status" value="1"/>
</dbReference>
<accession>A0A8J2Z804</accession>
<dbReference type="Proteomes" id="UP000597507">
    <property type="component" value="Unassembled WGS sequence"/>
</dbReference>
<name>A0A8J2Z804_9PROT</name>
<dbReference type="RefSeq" id="WP_188897812.1">
    <property type="nucleotide sequence ID" value="NZ_BMKS01000001.1"/>
</dbReference>
<dbReference type="Gene3D" id="3.40.190.10">
    <property type="entry name" value="Periplasmic binding protein-like II"/>
    <property type="match status" value="1"/>
</dbReference>
<dbReference type="PANTHER" id="PTHR42928">
    <property type="entry name" value="TRICARBOXYLATE-BINDING PROTEIN"/>
    <property type="match status" value="1"/>
</dbReference>
<comment type="similarity">
    <text evidence="1">Belongs to the UPF0065 (bug) family.</text>
</comment>
<dbReference type="Pfam" id="PF03401">
    <property type="entry name" value="TctC"/>
    <property type="match status" value="1"/>
</dbReference>
<dbReference type="PIRSF" id="PIRSF017082">
    <property type="entry name" value="YflP"/>
    <property type="match status" value="1"/>
</dbReference>
<protein>
    <submittedName>
        <fullName evidence="2">ABC transporter substrate-binding protein</fullName>
    </submittedName>
</protein>
<dbReference type="CDD" id="cd07012">
    <property type="entry name" value="PBP2_Bug_TTT"/>
    <property type="match status" value="1"/>
</dbReference>
<dbReference type="InterPro" id="IPR042100">
    <property type="entry name" value="Bug_dom1"/>
</dbReference>
<evidence type="ECO:0000313" key="3">
    <source>
        <dbReference type="Proteomes" id="UP000597507"/>
    </source>
</evidence>
<comment type="caution">
    <text evidence="2">The sequence shown here is derived from an EMBL/GenBank/DDBJ whole genome shotgun (WGS) entry which is preliminary data.</text>
</comment>
<dbReference type="InterPro" id="IPR005064">
    <property type="entry name" value="BUG"/>
</dbReference>
<organism evidence="2 3">
    <name type="scientific">Caldovatus sediminis</name>
    <dbReference type="NCBI Taxonomy" id="2041189"/>
    <lineage>
        <taxon>Bacteria</taxon>
        <taxon>Pseudomonadati</taxon>
        <taxon>Pseudomonadota</taxon>
        <taxon>Alphaproteobacteria</taxon>
        <taxon>Acetobacterales</taxon>
        <taxon>Roseomonadaceae</taxon>
        <taxon>Caldovatus</taxon>
    </lineage>
</organism>
<keyword evidence="3" id="KW-1185">Reference proteome</keyword>
<sequence>MLRRRDTVLGMAGVALAATRGSRAARAQGGGAWPDRPIRWIVGYPPGGASDAMARLIANAIGTRLGQPIVVENRPGGGAVLASEQVSRAAPDGHTLLHSDNGMLVYNPALYRRLPYDPDRDLTGIGFIGRWPLFFVVAPESPHRSFAELVEASKRHGLTYGTPGVASPHHLACEMVKKRTGLDATHVPYRGGPLAMNDLLGGRVDLVLIDTSTGIPFVRADRVRVLAQLGDRRSEQLPDVPTLVELGHEGAVAYGWQSLSAPAGTPAPVIRRLNEELVRAMGTPELTAHARNIGVEVVNMTPEQFNAFVQRECGFWRPLIRELGIRVDS</sequence>
<dbReference type="EMBL" id="BMKS01000001">
    <property type="protein sequence ID" value="GGG18668.1"/>
    <property type="molecule type" value="Genomic_DNA"/>
</dbReference>
<proteinExistence type="inferred from homology"/>
<dbReference type="AlphaFoldDB" id="A0A8J2Z804"/>
<evidence type="ECO:0000313" key="2">
    <source>
        <dbReference type="EMBL" id="GGG18668.1"/>
    </source>
</evidence>
<reference evidence="2 3" key="1">
    <citation type="journal article" date="2014" name="Int. J. Syst. Evol. Microbiol.">
        <title>Complete genome sequence of Corynebacterium casei LMG S-19264T (=DSM 44701T), isolated from a smear-ripened cheese.</title>
        <authorList>
            <consortium name="US DOE Joint Genome Institute (JGI-PGF)"/>
            <person name="Walter F."/>
            <person name="Albersmeier A."/>
            <person name="Kalinowski J."/>
            <person name="Ruckert C."/>
        </authorList>
    </citation>
    <scope>NUCLEOTIDE SEQUENCE [LARGE SCALE GENOMIC DNA]</scope>
    <source>
        <strain evidence="2 3">CGMCC 1.16330</strain>
    </source>
</reference>
<evidence type="ECO:0000256" key="1">
    <source>
        <dbReference type="ARBA" id="ARBA00006987"/>
    </source>
</evidence>
<dbReference type="SUPFAM" id="SSF53850">
    <property type="entry name" value="Periplasmic binding protein-like II"/>
    <property type="match status" value="1"/>
</dbReference>
<dbReference type="PANTHER" id="PTHR42928:SF5">
    <property type="entry name" value="BLR1237 PROTEIN"/>
    <property type="match status" value="1"/>
</dbReference>